<dbReference type="Proteomes" id="UP001642487">
    <property type="component" value="Chromosome 11"/>
</dbReference>
<evidence type="ECO:0000256" key="1">
    <source>
        <dbReference type="SAM" id="Phobius"/>
    </source>
</evidence>
<protein>
    <submittedName>
        <fullName evidence="2">Uncharacterized protein</fullName>
    </submittedName>
</protein>
<keyword evidence="1" id="KW-0812">Transmembrane</keyword>
<proteinExistence type="predicted"/>
<accession>A0ABP0XWC7</accession>
<reference evidence="2 3" key="1">
    <citation type="submission" date="2024-03" db="EMBL/GenBank/DDBJ databases">
        <authorList>
            <person name="Gkanogiannis A."/>
            <person name="Becerra Lopez-Lavalle L."/>
        </authorList>
    </citation>
    <scope>NUCLEOTIDE SEQUENCE [LARGE SCALE GENOMIC DNA]</scope>
</reference>
<organism evidence="2 3">
    <name type="scientific">Citrullus colocynthis</name>
    <name type="common">colocynth</name>
    <dbReference type="NCBI Taxonomy" id="252529"/>
    <lineage>
        <taxon>Eukaryota</taxon>
        <taxon>Viridiplantae</taxon>
        <taxon>Streptophyta</taxon>
        <taxon>Embryophyta</taxon>
        <taxon>Tracheophyta</taxon>
        <taxon>Spermatophyta</taxon>
        <taxon>Magnoliopsida</taxon>
        <taxon>eudicotyledons</taxon>
        <taxon>Gunneridae</taxon>
        <taxon>Pentapetalae</taxon>
        <taxon>rosids</taxon>
        <taxon>fabids</taxon>
        <taxon>Cucurbitales</taxon>
        <taxon>Cucurbitaceae</taxon>
        <taxon>Benincaseae</taxon>
        <taxon>Citrullus</taxon>
    </lineage>
</organism>
<keyword evidence="1" id="KW-1133">Transmembrane helix</keyword>
<feature type="transmembrane region" description="Helical" evidence="1">
    <location>
        <begin position="72"/>
        <end position="96"/>
    </location>
</feature>
<keyword evidence="1" id="KW-0472">Membrane</keyword>
<evidence type="ECO:0000313" key="2">
    <source>
        <dbReference type="EMBL" id="CAK9312466.1"/>
    </source>
</evidence>
<sequence>MVLRRPGRNRSFNRENPDILIMMIAVDQIIRGCEQDKGDGTERKGMGTLKPATKSKWFLHPRAMVSLSPPPGFLLCGYFFLLSLFSGSISSISTFMQSPPFAS</sequence>
<evidence type="ECO:0000313" key="3">
    <source>
        <dbReference type="Proteomes" id="UP001642487"/>
    </source>
</evidence>
<keyword evidence="3" id="KW-1185">Reference proteome</keyword>
<dbReference type="EMBL" id="OZ021745">
    <property type="protein sequence ID" value="CAK9312466.1"/>
    <property type="molecule type" value="Genomic_DNA"/>
</dbReference>
<gene>
    <name evidence="2" type="ORF">CITCOLO1_LOCUS4156</name>
</gene>
<name>A0ABP0XWC7_9ROSI</name>